<feature type="region of interest" description="Disordered" evidence="1">
    <location>
        <begin position="70"/>
        <end position="89"/>
    </location>
</feature>
<evidence type="ECO:0000313" key="2">
    <source>
        <dbReference type="EMBL" id="GAA0589286.1"/>
    </source>
</evidence>
<accession>A0ABN1FET6</accession>
<protein>
    <submittedName>
        <fullName evidence="2">Uncharacterized protein</fullName>
    </submittedName>
</protein>
<dbReference type="Proteomes" id="UP001501588">
    <property type="component" value="Unassembled WGS sequence"/>
</dbReference>
<keyword evidence="3" id="KW-1185">Reference proteome</keyword>
<evidence type="ECO:0000313" key="3">
    <source>
        <dbReference type="Proteomes" id="UP001501588"/>
    </source>
</evidence>
<dbReference type="EMBL" id="BAAAFZ010000046">
    <property type="protein sequence ID" value="GAA0589286.1"/>
    <property type="molecule type" value="Genomic_DNA"/>
</dbReference>
<evidence type="ECO:0000256" key="1">
    <source>
        <dbReference type="SAM" id="MobiDB-lite"/>
    </source>
</evidence>
<sequence length="89" mass="9552">MRSTEFNVGWLRTKLTQATQSKPTASSNRLKAVSMSGKAVVAARYDKVQPAMLNGVYVAMKKAASAKRGLLTTNDQKAPEAHNTATPMA</sequence>
<name>A0ABN1FET6_9PROT</name>
<reference evidence="2 3" key="1">
    <citation type="journal article" date="2019" name="Int. J. Syst. Evol. Microbiol.">
        <title>The Global Catalogue of Microorganisms (GCM) 10K type strain sequencing project: providing services to taxonomists for standard genome sequencing and annotation.</title>
        <authorList>
            <consortium name="The Broad Institute Genomics Platform"/>
            <consortium name="The Broad Institute Genome Sequencing Center for Infectious Disease"/>
            <person name="Wu L."/>
            <person name="Ma J."/>
        </authorList>
    </citation>
    <scope>NUCLEOTIDE SEQUENCE [LARGE SCALE GENOMIC DNA]</scope>
    <source>
        <strain evidence="2 3">JCM 9933</strain>
    </source>
</reference>
<comment type="caution">
    <text evidence="2">The sequence shown here is derived from an EMBL/GenBank/DDBJ whole genome shotgun (WGS) entry which is preliminary data.</text>
</comment>
<gene>
    <name evidence="2" type="ORF">GCM10009416_29820</name>
</gene>
<organism evidence="2 3">
    <name type="scientific">Craurococcus roseus</name>
    <dbReference type="NCBI Taxonomy" id="77585"/>
    <lineage>
        <taxon>Bacteria</taxon>
        <taxon>Pseudomonadati</taxon>
        <taxon>Pseudomonadota</taxon>
        <taxon>Alphaproteobacteria</taxon>
        <taxon>Acetobacterales</taxon>
        <taxon>Acetobacteraceae</taxon>
        <taxon>Craurococcus</taxon>
    </lineage>
</organism>
<proteinExistence type="predicted"/>